<name>A0A438DE20_VITVI</name>
<gene>
    <name evidence="3" type="ORF">CK203_074882</name>
</gene>
<sequence>MGERERVREGERECDSECDGEEGENSSAPRSRRKECSFTVESKAFEIVVDDRKGKIQVFIVEKKGGDEKEAKWGREWKEQGRMYSMTRGINRVGGFIRLGVSDLERKRFCIFIPRGRRDKRGWMTMAEKLNQMVGFLGRKPENQEVKAVEKAVVGRSYATIAKRPLSGNPNVIVVKTKMEESIGLLQKLEHCVVASWKDSSGGEEDLEKLGQLWARSWDLKGSLGLAKLEKERALLEFEDWEEARRVVSSGDRTMEGIQVGLEHWSPRSGCWAEEEERKEAWVRIVGLPISLWSPEILKRVGDECGGFITADEKTKTMVSFNGPES</sequence>
<feature type="domain" description="DUF4283" evidence="2">
    <location>
        <begin position="187"/>
        <end position="272"/>
    </location>
</feature>
<proteinExistence type="predicted"/>
<organism evidence="3 4">
    <name type="scientific">Vitis vinifera</name>
    <name type="common">Grape</name>
    <dbReference type="NCBI Taxonomy" id="29760"/>
    <lineage>
        <taxon>Eukaryota</taxon>
        <taxon>Viridiplantae</taxon>
        <taxon>Streptophyta</taxon>
        <taxon>Embryophyta</taxon>
        <taxon>Tracheophyta</taxon>
        <taxon>Spermatophyta</taxon>
        <taxon>Magnoliopsida</taxon>
        <taxon>eudicotyledons</taxon>
        <taxon>Gunneridae</taxon>
        <taxon>Pentapetalae</taxon>
        <taxon>rosids</taxon>
        <taxon>Vitales</taxon>
        <taxon>Vitaceae</taxon>
        <taxon>Viteae</taxon>
        <taxon>Vitis</taxon>
    </lineage>
</organism>
<dbReference type="Proteomes" id="UP000288805">
    <property type="component" value="Unassembled WGS sequence"/>
</dbReference>
<evidence type="ECO:0000313" key="3">
    <source>
        <dbReference type="EMBL" id="RVW33722.1"/>
    </source>
</evidence>
<feature type="compositionally biased region" description="Basic and acidic residues" evidence="1">
    <location>
        <begin position="1"/>
        <end position="15"/>
    </location>
</feature>
<evidence type="ECO:0000256" key="1">
    <source>
        <dbReference type="SAM" id="MobiDB-lite"/>
    </source>
</evidence>
<evidence type="ECO:0000259" key="2">
    <source>
        <dbReference type="Pfam" id="PF14111"/>
    </source>
</evidence>
<dbReference type="EMBL" id="QGNW01001665">
    <property type="protein sequence ID" value="RVW33722.1"/>
    <property type="molecule type" value="Genomic_DNA"/>
</dbReference>
<dbReference type="InterPro" id="IPR025558">
    <property type="entry name" value="DUF4283"/>
</dbReference>
<evidence type="ECO:0000313" key="4">
    <source>
        <dbReference type="Proteomes" id="UP000288805"/>
    </source>
</evidence>
<accession>A0A438DE20</accession>
<feature type="region of interest" description="Disordered" evidence="1">
    <location>
        <begin position="1"/>
        <end position="34"/>
    </location>
</feature>
<dbReference type="Pfam" id="PF14111">
    <property type="entry name" value="DUF4283"/>
    <property type="match status" value="1"/>
</dbReference>
<comment type="caution">
    <text evidence="3">The sequence shown here is derived from an EMBL/GenBank/DDBJ whole genome shotgun (WGS) entry which is preliminary data.</text>
</comment>
<protein>
    <recommendedName>
        <fullName evidence="2">DUF4283 domain-containing protein</fullName>
    </recommendedName>
</protein>
<dbReference type="AlphaFoldDB" id="A0A438DE20"/>
<reference evidence="3 4" key="1">
    <citation type="journal article" date="2018" name="PLoS Genet.">
        <title>Population sequencing reveals clonal diversity and ancestral inbreeding in the grapevine cultivar Chardonnay.</title>
        <authorList>
            <person name="Roach M.J."/>
            <person name="Johnson D.L."/>
            <person name="Bohlmann J."/>
            <person name="van Vuuren H.J."/>
            <person name="Jones S.J."/>
            <person name="Pretorius I.S."/>
            <person name="Schmidt S.A."/>
            <person name="Borneman A.R."/>
        </authorList>
    </citation>
    <scope>NUCLEOTIDE SEQUENCE [LARGE SCALE GENOMIC DNA]</scope>
    <source>
        <strain evidence="4">cv. Chardonnay</strain>
        <tissue evidence="3">Leaf</tissue>
    </source>
</reference>
<dbReference type="PANTHER" id="PTHR34427">
    <property type="entry name" value="DUF4283 DOMAIN PROTEIN"/>
    <property type="match status" value="1"/>
</dbReference>
<dbReference type="PANTHER" id="PTHR34427:SF5">
    <property type="entry name" value="DUF4283 DOMAIN-CONTAINING PROTEIN"/>
    <property type="match status" value="1"/>
</dbReference>